<dbReference type="Proteomes" id="UP000245946">
    <property type="component" value="Unassembled WGS sequence"/>
</dbReference>
<feature type="compositionally biased region" description="Low complexity" evidence="1">
    <location>
        <begin position="173"/>
        <end position="191"/>
    </location>
</feature>
<feature type="region of interest" description="Disordered" evidence="1">
    <location>
        <begin position="1"/>
        <end position="70"/>
    </location>
</feature>
<feature type="region of interest" description="Disordered" evidence="1">
    <location>
        <begin position="528"/>
        <end position="626"/>
    </location>
</feature>
<evidence type="ECO:0000313" key="2">
    <source>
        <dbReference type="EMBL" id="PWN94717.1"/>
    </source>
</evidence>
<protein>
    <submittedName>
        <fullName evidence="2">Uncharacterized protein</fullName>
    </submittedName>
</protein>
<evidence type="ECO:0000256" key="1">
    <source>
        <dbReference type="SAM" id="MobiDB-lite"/>
    </source>
</evidence>
<dbReference type="EMBL" id="KZ819309">
    <property type="protein sequence ID" value="PWN94717.1"/>
    <property type="molecule type" value="Genomic_DNA"/>
</dbReference>
<feature type="compositionally biased region" description="Polar residues" evidence="1">
    <location>
        <begin position="457"/>
        <end position="482"/>
    </location>
</feature>
<feature type="compositionally biased region" description="Low complexity" evidence="1">
    <location>
        <begin position="572"/>
        <end position="582"/>
    </location>
</feature>
<feature type="region of interest" description="Disordered" evidence="1">
    <location>
        <begin position="312"/>
        <end position="483"/>
    </location>
</feature>
<feature type="compositionally biased region" description="Low complexity" evidence="1">
    <location>
        <begin position="198"/>
        <end position="211"/>
    </location>
</feature>
<feature type="region of interest" description="Disordered" evidence="1">
    <location>
        <begin position="835"/>
        <end position="952"/>
    </location>
</feature>
<accession>A0A316YZ40</accession>
<feature type="compositionally biased region" description="Polar residues" evidence="1">
    <location>
        <begin position="709"/>
        <end position="732"/>
    </location>
</feature>
<dbReference type="AlphaFoldDB" id="A0A316YZ40"/>
<evidence type="ECO:0000313" key="3">
    <source>
        <dbReference type="Proteomes" id="UP000245946"/>
    </source>
</evidence>
<sequence>MGIDVEAPLARTPVRHSVGVSEPREGKLAKLTGPDEASRRVSTGIVDNSGSAAARRAPAQPREGEASRRESTLELAAFLRGTGPTGEPSGRTVADYEDGLPPVAPAGAVRKRSGFFKLPIQAIQTSIGIGGFSAGNARASSAQSPPFSSKFEDGLPGEHLTKRVLPNGRSYLTTGSLSGSPTTGSLKTSPGILRHKASGSSSITPSVSSLSATCPVTKPGRPRSATYNGAPPVADLLQLLREGPDAARRSNGAAKRRMGSGESEEVPLPQRQAYAPPHQAQPDLSPREAHLEREEVMALPVAIAARTFAPSDFGRAGGLTARRRERTSSGATGVSDEPSASLPKRDGLVYGADAPNGLPHTPPLSRDQLCGSEASSAKARAPAQPARPVDSSLLLASGHVPAGFGLVPAPPRSPSNHSPRPVASTHSAPLAPGEGEAGVPRAATRRFGSSPWAPPTSDRTFGSGMSDTAPTSESRSSMTSKRASLMYDDMAVIMGSTPAQRSSKRASSSWLTEEEHAELVSELKRVEAAARTRPGSARPLSANSSKRWEERKRQSMRLMPAGAVGPWHKEGPLPALDLAPSPSGLPPMLTPSVDGAPDTPSRGPSPSEPRKDEDERRIEAPSPLPEQSVLARGVPKHAVFVARRSSSLPDAAAVAQALATAPPVSSLEPIKHSSTLAMRITNGGATRVPPKPAAQHAQQHRLSAVLAASNESAQAGAHRSSQQSHDASTSELTAALQAAREKTLLAESEARAQQVTACRLLRRCHAMLELQRRHIAALSAASPTSGASETNDSNQGSADSTSQSQPRRGFSPPSKGTKADDERLALLLTDVRAFTDAASPRRRGGSKGAKPQEPAKDAQAESLLRSESLDGRGEAPPAVETHQSPGTATTKTLAPPPTRPLGELVDESGSRAASVAASAPTHRAIRHIGSFENIPGASPPPQRPVSLVPSTTSAAARYAKSVTGSTLSDSTS</sequence>
<feature type="region of interest" description="Disordered" evidence="1">
    <location>
        <begin position="173"/>
        <end position="230"/>
    </location>
</feature>
<feature type="compositionally biased region" description="Low complexity" evidence="1">
    <location>
        <begin position="374"/>
        <end position="388"/>
    </location>
</feature>
<organism evidence="2 3">
    <name type="scientific">Tilletiopsis washingtonensis</name>
    <dbReference type="NCBI Taxonomy" id="58919"/>
    <lineage>
        <taxon>Eukaryota</taxon>
        <taxon>Fungi</taxon>
        <taxon>Dikarya</taxon>
        <taxon>Basidiomycota</taxon>
        <taxon>Ustilaginomycotina</taxon>
        <taxon>Exobasidiomycetes</taxon>
        <taxon>Entylomatales</taxon>
        <taxon>Entylomatales incertae sedis</taxon>
        <taxon>Tilletiopsis</taxon>
    </lineage>
</organism>
<keyword evidence="3" id="KW-1185">Reference proteome</keyword>
<gene>
    <name evidence="2" type="ORF">FA09DRAFT_165421</name>
</gene>
<feature type="compositionally biased region" description="Polar residues" evidence="1">
    <location>
        <begin position="781"/>
        <end position="806"/>
    </location>
</feature>
<dbReference type="GeneID" id="37266807"/>
<feature type="region of interest" description="Disordered" evidence="1">
    <location>
        <begin position="779"/>
        <end position="821"/>
    </location>
</feature>
<feature type="region of interest" description="Disordered" evidence="1">
    <location>
        <begin position="246"/>
        <end position="285"/>
    </location>
</feature>
<dbReference type="RefSeq" id="XP_025594996.1">
    <property type="nucleotide sequence ID" value="XM_025739261.1"/>
</dbReference>
<proteinExistence type="predicted"/>
<reference evidence="2 3" key="1">
    <citation type="journal article" date="2018" name="Mol. Biol. Evol.">
        <title>Broad Genomic Sampling Reveals a Smut Pathogenic Ancestry of the Fungal Clade Ustilaginomycotina.</title>
        <authorList>
            <person name="Kijpornyongpan T."/>
            <person name="Mondo S.J."/>
            <person name="Barry K."/>
            <person name="Sandor L."/>
            <person name="Lee J."/>
            <person name="Lipzen A."/>
            <person name="Pangilinan J."/>
            <person name="LaButti K."/>
            <person name="Hainaut M."/>
            <person name="Henrissat B."/>
            <person name="Grigoriev I.V."/>
            <person name="Spatafora J.W."/>
            <person name="Aime M.C."/>
        </authorList>
    </citation>
    <scope>NUCLEOTIDE SEQUENCE [LARGE SCALE GENOMIC DNA]</scope>
    <source>
        <strain evidence="2 3">MCA 4186</strain>
    </source>
</reference>
<feature type="compositionally biased region" description="Low complexity" evidence="1">
    <location>
        <begin position="910"/>
        <end position="919"/>
    </location>
</feature>
<name>A0A316YZ40_9BASI</name>
<feature type="compositionally biased region" description="Low complexity" evidence="1">
    <location>
        <begin position="49"/>
        <end position="61"/>
    </location>
</feature>
<feature type="region of interest" description="Disordered" evidence="1">
    <location>
        <begin position="709"/>
        <end position="734"/>
    </location>
</feature>
<feature type="compositionally biased region" description="Basic and acidic residues" evidence="1">
    <location>
        <begin position="608"/>
        <end position="619"/>
    </location>
</feature>